<protein>
    <submittedName>
        <fullName evidence="1">Uncharacterized protein</fullName>
    </submittedName>
</protein>
<proteinExistence type="predicted"/>
<comment type="caution">
    <text evidence="1">The sequence shown here is derived from an EMBL/GenBank/DDBJ whole genome shotgun (WGS) entry which is preliminary data.</text>
</comment>
<gene>
    <name evidence="1" type="ORF">DFH07DRAFT_984959</name>
</gene>
<keyword evidence="2" id="KW-1185">Reference proteome</keyword>
<dbReference type="AlphaFoldDB" id="A0AAD7I9M7"/>
<name>A0AAD7I9M7_9AGAR</name>
<reference evidence="1" key="1">
    <citation type="submission" date="2023-03" db="EMBL/GenBank/DDBJ databases">
        <title>Massive genome expansion in bonnet fungi (Mycena s.s.) driven by repeated elements and novel gene families across ecological guilds.</title>
        <authorList>
            <consortium name="Lawrence Berkeley National Laboratory"/>
            <person name="Harder C.B."/>
            <person name="Miyauchi S."/>
            <person name="Viragh M."/>
            <person name="Kuo A."/>
            <person name="Thoen E."/>
            <person name="Andreopoulos B."/>
            <person name="Lu D."/>
            <person name="Skrede I."/>
            <person name="Drula E."/>
            <person name="Henrissat B."/>
            <person name="Morin E."/>
            <person name="Kohler A."/>
            <person name="Barry K."/>
            <person name="LaButti K."/>
            <person name="Morin E."/>
            <person name="Salamov A."/>
            <person name="Lipzen A."/>
            <person name="Mereny Z."/>
            <person name="Hegedus B."/>
            <person name="Baldrian P."/>
            <person name="Stursova M."/>
            <person name="Weitz H."/>
            <person name="Taylor A."/>
            <person name="Grigoriev I.V."/>
            <person name="Nagy L.G."/>
            <person name="Martin F."/>
            <person name="Kauserud H."/>
        </authorList>
    </citation>
    <scope>NUCLEOTIDE SEQUENCE</scope>
    <source>
        <strain evidence="1">CBHHK188m</strain>
    </source>
</reference>
<organism evidence="1 2">
    <name type="scientific">Mycena maculata</name>
    <dbReference type="NCBI Taxonomy" id="230809"/>
    <lineage>
        <taxon>Eukaryota</taxon>
        <taxon>Fungi</taxon>
        <taxon>Dikarya</taxon>
        <taxon>Basidiomycota</taxon>
        <taxon>Agaricomycotina</taxon>
        <taxon>Agaricomycetes</taxon>
        <taxon>Agaricomycetidae</taxon>
        <taxon>Agaricales</taxon>
        <taxon>Marasmiineae</taxon>
        <taxon>Mycenaceae</taxon>
        <taxon>Mycena</taxon>
    </lineage>
</organism>
<evidence type="ECO:0000313" key="1">
    <source>
        <dbReference type="EMBL" id="KAJ7737866.1"/>
    </source>
</evidence>
<accession>A0AAD7I9M7</accession>
<dbReference type="EMBL" id="JARJLG010000140">
    <property type="protein sequence ID" value="KAJ7737866.1"/>
    <property type="molecule type" value="Genomic_DNA"/>
</dbReference>
<evidence type="ECO:0000313" key="2">
    <source>
        <dbReference type="Proteomes" id="UP001215280"/>
    </source>
</evidence>
<dbReference type="Proteomes" id="UP001215280">
    <property type="component" value="Unassembled WGS sequence"/>
</dbReference>
<sequence length="204" mass="22683">MLPPQGRTPKNFSSQTVQYISRVLKAYAKVLVKGDLALPPIIHPLKSVAQPPLANCRSILRMWDARAPGGEVMVKETVRREMDREHQTYDHITLLGASPPEKGCTPFGLHGNLVDNGRGQMTNIVDNGNLPAPSAKALWAADSRDEWGPEYKCHLADWASDIPLLKDLWPHETEAIPKERICGMTFTEYYGNVERSALDVQSAL</sequence>